<dbReference type="RefSeq" id="WP_103973437.1">
    <property type="nucleotide sequence ID" value="NZ_PGFZ01000001.1"/>
</dbReference>
<reference evidence="2 3" key="1">
    <citation type="submission" date="2017-11" db="EMBL/GenBank/DDBJ databases">
        <title>Draft Genome Sequence of Methylobacter psychrotolerans Sph1T, an Obligate Methanotroph from Low-Temperature Environments.</title>
        <authorList>
            <person name="Oshkin I.Y."/>
            <person name="Miroshnikov K."/>
            <person name="Belova S.E."/>
            <person name="Korzhenkov A."/>
            <person name="Toshchakov S.V."/>
            <person name="Dedysh S.N."/>
        </authorList>
    </citation>
    <scope>NUCLEOTIDE SEQUENCE [LARGE SCALE GENOMIC DNA]</scope>
    <source>
        <strain evidence="2 3">Sph1</strain>
    </source>
</reference>
<dbReference type="Proteomes" id="UP000237423">
    <property type="component" value="Unassembled WGS sequence"/>
</dbReference>
<evidence type="ECO:0000256" key="1">
    <source>
        <dbReference type="SAM" id="SignalP"/>
    </source>
</evidence>
<name>A0A2S5CSU2_9GAMM</name>
<dbReference type="EMBL" id="PGFZ01000001">
    <property type="protein sequence ID" value="POZ53883.1"/>
    <property type="molecule type" value="Genomic_DNA"/>
</dbReference>
<feature type="chain" id="PRO_5015461345" evidence="1">
    <location>
        <begin position="22"/>
        <end position="337"/>
    </location>
</feature>
<dbReference type="AlphaFoldDB" id="A0A2S5CSU2"/>
<protein>
    <submittedName>
        <fullName evidence="2">Uncharacterized protein</fullName>
    </submittedName>
</protein>
<sequence>MKLIKLMLSGLLLSGLTVAQADDGFTNCEQYAKAAWTVDGKSPYGPVHPLCANGSVISDPHITTFSGLTHSGIGYDLNFPGDYTVTEVWGGHHLAIVGRFVVDKANKAGAFTIPEAFKLSWAMFTEHSLEIHRGDDGAVIFIDGKIVPLKHNRKVPIADVGYVIRKGESYFIADTTSDVAVIVNANKFYLDMNVTVPRTVTTVGLLGWASVPALYDRLQTLELPFTPTDKDPQQVQVARADFIHFIDSWRLTDGNPFTTATLPEIPNYSGKIYTLSHLASKPLAKAKAQTQCDALEAELPERFDRHNCLFDLGFGGERFARSAHLGQFAYLRMEIGQ</sequence>
<gene>
    <name evidence="2" type="ORF">AADEFJLK_00925</name>
</gene>
<evidence type="ECO:0000313" key="3">
    <source>
        <dbReference type="Proteomes" id="UP000237423"/>
    </source>
</evidence>
<organism evidence="2 3">
    <name type="scientific">Methylovulum psychrotolerans</name>
    <dbReference type="NCBI Taxonomy" id="1704499"/>
    <lineage>
        <taxon>Bacteria</taxon>
        <taxon>Pseudomonadati</taxon>
        <taxon>Pseudomonadota</taxon>
        <taxon>Gammaproteobacteria</taxon>
        <taxon>Methylococcales</taxon>
        <taxon>Methylococcaceae</taxon>
        <taxon>Methylovulum</taxon>
    </lineage>
</organism>
<comment type="caution">
    <text evidence="2">The sequence shown here is derived from an EMBL/GenBank/DDBJ whole genome shotgun (WGS) entry which is preliminary data.</text>
</comment>
<accession>A0A2S5CSU2</accession>
<proteinExistence type="predicted"/>
<evidence type="ECO:0000313" key="2">
    <source>
        <dbReference type="EMBL" id="POZ53883.1"/>
    </source>
</evidence>
<feature type="signal peptide" evidence="1">
    <location>
        <begin position="1"/>
        <end position="21"/>
    </location>
</feature>
<keyword evidence="1" id="KW-0732">Signal</keyword>